<feature type="transmembrane region" description="Helical" evidence="10">
    <location>
        <begin position="7"/>
        <end position="24"/>
    </location>
</feature>
<reference evidence="12" key="1">
    <citation type="submission" date="2010-10" db="EMBL/GenBank/DDBJ databases">
        <authorList>
            <consortium name="US DOE Joint Genome Institute (JGI-PGF)"/>
            <person name="Lucas S."/>
            <person name="Copeland A."/>
            <person name="Lapidus A."/>
            <person name="Bruce D."/>
            <person name="Goodwin L."/>
            <person name="Pitluck S."/>
            <person name="Kyrpides N."/>
            <person name="Mavromatis K."/>
            <person name="Detter J.C."/>
            <person name="Han C."/>
            <person name="Land M."/>
            <person name="Hauser L."/>
            <person name="Markowitz V."/>
            <person name="Cheng J.-F."/>
            <person name="Hugenholtz P."/>
            <person name="Woyke T."/>
            <person name="Wu D."/>
            <person name="Pukall R."/>
            <person name="Wahrenburg C."/>
            <person name="Brambilla E."/>
            <person name="Klenk H.-P."/>
            <person name="Eisen J.A."/>
        </authorList>
    </citation>
    <scope>NUCLEOTIDE SEQUENCE [LARGE SCALE GENOMIC DNA]</scope>
    <source>
        <strain evidence="12">DSM 13965</strain>
    </source>
</reference>
<dbReference type="RefSeq" id="WP_006904064.1">
    <property type="nucleotide sequence ID" value="NZ_JH976535.1"/>
</dbReference>
<reference evidence="12" key="2">
    <citation type="submission" date="2012-10" db="EMBL/GenBank/DDBJ databases">
        <title>Improved high-quality draft of Thermaerobacter subterraneus C21, DSM 13965.</title>
        <authorList>
            <consortium name="DOE Joint Genome Institute"/>
            <person name="Eisen J."/>
            <person name="Huntemann M."/>
            <person name="Wei C.-L."/>
            <person name="Han J."/>
            <person name="Detter J.C."/>
            <person name="Han C."/>
            <person name="Tapia R."/>
            <person name="Chen A."/>
            <person name="Kyrpides N."/>
            <person name="Mavromatis K."/>
            <person name="Markowitz V."/>
            <person name="Szeto E."/>
            <person name="Ivanova N."/>
            <person name="Mikhailova N."/>
            <person name="Ovchinnikova G."/>
            <person name="Pagani I."/>
            <person name="Pati A."/>
            <person name="Goodwin L."/>
            <person name="Nordberg H.P."/>
            <person name="Cantor M.N."/>
            <person name="Hua S.X."/>
            <person name="Woyke T."/>
            <person name="Eisen J."/>
            <person name="Klenk H.-P."/>
        </authorList>
    </citation>
    <scope>NUCLEOTIDE SEQUENCE [LARGE SCALE GENOMIC DNA]</scope>
    <source>
        <strain evidence="12">DSM 13965</strain>
    </source>
</reference>
<keyword evidence="5 10" id="KW-0812">Transmembrane</keyword>
<dbReference type="eggNOG" id="COG0569">
    <property type="taxonomic scope" value="Bacteria"/>
</dbReference>
<evidence type="ECO:0000256" key="1">
    <source>
        <dbReference type="ARBA" id="ARBA00004141"/>
    </source>
</evidence>
<comment type="similarity">
    <text evidence="2">Belongs to the monovalent cation:proton antiporter 2 (CPA2) transporter (TC 2.A.37) family.</text>
</comment>
<feature type="transmembrane region" description="Helical" evidence="10">
    <location>
        <begin position="363"/>
        <end position="384"/>
    </location>
</feature>
<feature type="domain" description="RCK C-terminal" evidence="11">
    <location>
        <begin position="594"/>
        <end position="677"/>
    </location>
</feature>
<dbReference type="Gene3D" id="3.30.70.1450">
    <property type="entry name" value="Regulator of K+ conductance, C-terminal domain"/>
    <property type="match status" value="1"/>
</dbReference>
<evidence type="ECO:0000313" key="13">
    <source>
        <dbReference type="Proteomes" id="UP000005710"/>
    </source>
</evidence>
<dbReference type="SUPFAM" id="SSF116726">
    <property type="entry name" value="TrkA C-terminal domain-like"/>
    <property type="match status" value="1"/>
</dbReference>
<feature type="transmembrane region" description="Helical" evidence="10">
    <location>
        <begin position="214"/>
        <end position="239"/>
    </location>
</feature>
<feature type="transmembrane region" description="Helical" evidence="10">
    <location>
        <begin position="246"/>
        <end position="267"/>
    </location>
</feature>
<dbReference type="Proteomes" id="UP000005710">
    <property type="component" value="Unassembled WGS sequence"/>
</dbReference>
<feature type="transmembrane region" description="Helical" evidence="10">
    <location>
        <begin position="184"/>
        <end position="202"/>
    </location>
</feature>
<name>K6PZ80_9FIRM</name>
<keyword evidence="8 10" id="KW-0472">Membrane</keyword>
<evidence type="ECO:0000256" key="9">
    <source>
        <dbReference type="SAM" id="MobiDB-lite"/>
    </source>
</evidence>
<dbReference type="Pfam" id="PF00999">
    <property type="entry name" value="Na_H_Exchanger"/>
    <property type="match status" value="2"/>
</dbReference>
<dbReference type="AlphaFoldDB" id="K6PZ80"/>
<evidence type="ECO:0000256" key="5">
    <source>
        <dbReference type="ARBA" id="ARBA00022692"/>
    </source>
</evidence>
<accession>K6PZ80</accession>
<evidence type="ECO:0000256" key="10">
    <source>
        <dbReference type="SAM" id="Phobius"/>
    </source>
</evidence>
<dbReference type="GO" id="GO:0016020">
    <property type="term" value="C:membrane"/>
    <property type="evidence" value="ECO:0007669"/>
    <property type="project" value="UniProtKB-SubCell"/>
</dbReference>
<organism evidence="12 13">
    <name type="scientific">Thermaerobacter subterraneus DSM 13965</name>
    <dbReference type="NCBI Taxonomy" id="867903"/>
    <lineage>
        <taxon>Bacteria</taxon>
        <taxon>Bacillati</taxon>
        <taxon>Bacillota</taxon>
        <taxon>Clostridia</taxon>
        <taxon>Eubacteriales</taxon>
        <taxon>Clostridiales Family XVII. Incertae Sedis</taxon>
        <taxon>Thermaerobacter</taxon>
    </lineage>
</organism>
<dbReference type="HOGENOM" id="CLU_030184_0_0_9"/>
<dbReference type="eggNOG" id="COG0475">
    <property type="taxonomic scope" value="Bacteria"/>
</dbReference>
<dbReference type="InterPro" id="IPR006153">
    <property type="entry name" value="Cation/H_exchanger_TM"/>
</dbReference>
<dbReference type="GO" id="GO:0015297">
    <property type="term" value="F:antiporter activity"/>
    <property type="evidence" value="ECO:0007669"/>
    <property type="project" value="UniProtKB-KW"/>
</dbReference>
<evidence type="ECO:0000256" key="8">
    <source>
        <dbReference type="ARBA" id="ARBA00023136"/>
    </source>
</evidence>
<dbReference type="Pfam" id="PF02080">
    <property type="entry name" value="TrkA_C"/>
    <property type="match status" value="1"/>
</dbReference>
<protein>
    <submittedName>
        <fullName evidence="12">Kef-type K+ transport system, membrane component</fullName>
    </submittedName>
</protein>
<evidence type="ECO:0000256" key="4">
    <source>
        <dbReference type="ARBA" id="ARBA00022449"/>
    </source>
</evidence>
<comment type="caution">
    <text evidence="12">The sequence shown here is derived from an EMBL/GenBank/DDBJ whole genome shotgun (WGS) entry which is preliminary data.</text>
</comment>
<keyword evidence="13" id="KW-1185">Reference proteome</keyword>
<dbReference type="PANTHER" id="PTHR43562">
    <property type="entry name" value="NAPA-TYPE SODIUM/HYDROGEN ANTIPORTER"/>
    <property type="match status" value="1"/>
</dbReference>
<evidence type="ECO:0000313" key="12">
    <source>
        <dbReference type="EMBL" id="EKP94063.1"/>
    </source>
</evidence>
<evidence type="ECO:0000259" key="11">
    <source>
        <dbReference type="PROSITE" id="PS51202"/>
    </source>
</evidence>
<keyword evidence="3" id="KW-0813">Transport</keyword>
<dbReference type="GO" id="GO:1902600">
    <property type="term" value="P:proton transmembrane transport"/>
    <property type="evidence" value="ECO:0007669"/>
    <property type="project" value="InterPro"/>
</dbReference>
<evidence type="ECO:0000256" key="2">
    <source>
        <dbReference type="ARBA" id="ARBA00005551"/>
    </source>
</evidence>
<dbReference type="STRING" id="867903.ThesuDRAFT_01788"/>
<feature type="transmembrane region" description="Helical" evidence="10">
    <location>
        <begin position="396"/>
        <end position="417"/>
    </location>
</feature>
<dbReference type="InterPro" id="IPR036291">
    <property type="entry name" value="NAD(P)-bd_dom_sf"/>
</dbReference>
<keyword evidence="4" id="KW-0050">Antiport</keyword>
<dbReference type="Gene3D" id="1.20.1530.20">
    <property type="match status" value="2"/>
</dbReference>
<feature type="transmembrane region" description="Helical" evidence="10">
    <location>
        <begin position="153"/>
        <end position="177"/>
    </location>
</feature>
<dbReference type="OrthoDB" id="9793589at2"/>
<feature type="region of interest" description="Disordered" evidence="9">
    <location>
        <begin position="112"/>
        <end position="138"/>
    </location>
</feature>
<dbReference type="SUPFAM" id="SSF51735">
    <property type="entry name" value="NAD(P)-binding Rossmann-fold domains"/>
    <property type="match status" value="1"/>
</dbReference>
<evidence type="ECO:0000256" key="3">
    <source>
        <dbReference type="ARBA" id="ARBA00022448"/>
    </source>
</evidence>
<keyword evidence="6 10" id="KW-1133">Transmembrane helix</keyword>
<keyword evidence="7" id="KW-0406">Ion transport</keyword>
<dbReference type="InterPro" id="IPR006037">
    <property type="entry name" value="RCK_C"/>
</dbReference>
<dbReference type="GO" id="GO:0008324">
    <property type="term" value="F:monoatomic cation transmembrane transporter activity"/>
    <property type="evidence" value="ECO:0007669"/>
    <property type="project" value="InterPro"/>
</dbReference>
<feature type="transmembrane region" description="Helical" evidence="10">
    <location>
        <begin position="423"/>
        <end position="443"/>
    </location>
</feature>
<dbReference type="EMBL" id="AENY02000003">
    <property type="protein sequence ID" value="EKP94063.1"/>
    <property type="molecule type" value="Genomic_DNA"/>
</dbReference>
<dbReference type="Gene3D" id="3.40.50.720">
    <property type="entry name" value="NAD(P)-binding Rossmann-like Domain"/>
    <property type="match status" value="1"/>
</dbReference>
<dbReference type="PROSITE" id="PS51202">
    <property type="entry name" value="RCK_C"/>
    <property type="match status" value="1"/>
</dbReference>
<feature type="transmembrane region" description="Helical" evidence="10">
    <location>
        <begin position="331"/>
        <end position="351"/>
    </location>
</feature>
<evidence type="ECO:0000256" key="6">
    <source>
        <dbReference type="ARBA" id="ARBA00022989"/>
    </source>
</evidence>
<comment type="subcellular location">
    <subcellularLocation>
        <location evidence="1">Membrane</location>
        <topology evidence="1">Multi-pass membrane protein</topology>
    </subcellularLocation>
</comment>
<proteinExistence type="inferred from homology"/>
<dbReference type="InterPro" id="IPR036721">
    <property type="entry name" value="RCK_C_sf"/>
</dbReference>
<dbReference type="GO" id="GO:0006813">
    <property type="term" value="P:potassium ion transport"/>
    <property type="evidence" value="ECO:0007669"/>
    <property type="project" value="InterPro"/>
</dbReference>
<feature type="transmembrane region" description="Helical" evidence="10">
    <location>
        <begin position="287"/>
        <end position="319"/>
    </location>
</feature>
<evidence type="ECO:0000256" key="7">
    <source>
        <dbReference type="ARBA" id="ARBA00023065"/>
    </source>
</evidence>
<dbReference type="InterPro" id="IPR038770">
    <property type="entry name" value="Na+/solute_symporter_sf"/>
</dbReference>
<gene>
    <name evidence="12" type="ORF">ThesuDRAFT_01788</name>
</gene>
<dbReference type="PANTHER" id="PTHR43562:SF1">
    <property type="entry name" value="NA(+)_H(+) ANTIPORTER YJBQ-RELATED"/>
    <property type="match status" value="1"/>
</dbReference>
<sequence length="679" mass="72342">MEQAHDFTSLLIITLLAFAVPLVAGRIRVVRVPAVVAEILAGIVIGRSGLQWVQPEPWLDFLSTLGFAYLMFLSGLEIDFSQLSGVRPVTGGRRGRGWRDGGVPGAVAPGAAGLGSGPVPRPSAAGEPAAGEGECDARKGGSAHGRAVGRAPLVLGLVTFALTVLLALGVSFVLFRLGFVRNPYLMALVLSTTSVGIVVPVLKEYGLTGTDYGQTILVSAVIADFATMLLITAMVVLMTGSAAADLLLLLVLFAAVFLFYRLGAAVIRWRLLEDLPQATAQMGVRGAFALILVFIALSEALGVEVILGAFLAGVIISLLTGSQGSALHAKLDAIGYGFLVPIFFINVGAQFDLRAVTGSDRALWLVPLLLAGAYLVKLVPALAFRWRYSWRQALAAGTLLSARLSLIIAAASIGVRLGVLEEAVSNAVVLVAIVTATFSPLLFERLTGRTEAPPPARLVVLVGGGERALVLADRLRSYGRRVHLVDTPGWRQRALDRGYGYTPVPGWDGEVIAGVERVVEELGPERIRTLAALSREPELNVALAARACQRGVGRAVAFIQGSPELARRARELGVEVVSPALAEVAMLEMLLEHPSTWRLLAGEDRDYALEELEVRNPRLHGRPLRRVRLPGDCLVLNVMRGEERLIPHGDTRLRLGDQLTVIGSHADVAEARLLLSGED</sequence>